<evidence type="ECO:0000313" key="6">
    <source>
        <dbReference type="Proteomes" id="UP000507470"/>
    </source>
</evidence>
<feature type="domain" description="C1q" evidence="4">
    <location>
        <begin position="41"/>
        <end position="180"/>
    </location>
</feature>
<dbReference type="Gene3D" id="2.60.120.40">
    <property type="match status" value="3"/>
</dbReference>
<dbReference type="AlphaFoldDB" id="A0A6J8CNQ0"/>
<dbReference type="EMBL" id="CACVKT020005631">
    <property type="protein sequence ID" value="CAC5396704.1"/>
    <property type="molecule type" value="Genomic_DNA"/>
</dbReference>
<keyword evidence="3" id="KW-0175">Coiled coil</keyword>
<dbReference type="OrthoDB" id="10070467at2759"/>
<dbReference type="InterPro" id="IPR050392">
    <property type="entry name" value="Collagen/C1q_domain"/>
</dbReference>
<dbReference type="InterPro" id="IPR001073">
    <property type="entry name" value="C1q_dom"/>
</dbReference>
<keyword evidence="2" id="KW-0964">Secreted</keyword>
<dbReference type="PANTHER" id="PTHR15427">
    <property type="entry name" value="EMILIN ELASTIN MICROFIBRIL INTERFACE-LOCATED PROTEIN ELASTIN MICROFIBRIL INTERFACER"/>
    <property type="match status" value="1"/>
</dbReference>
<dbReference type="PROSITE" id="PS50871">
    <property type="entry name" value="C1Q"/>
    <property type="match status" value="3"/>
</dbReference>
<accession>A0A6J8CNQ0</accession>
<feature type="coiled-coil region" evidence="3">
    <location>
        <begin position="170"/>
        <end position="204"/>
    </location>
</feature>
<comment type="subcellular location">
    <subcellularLocation>
        <location evidence="1">Secreted</location>
    </subcellularLocation>
</comment>
<evidence type="ECO:0000313" key="5">
    <source>
        <dbReference type="EMBL" id="CAC5396704.1"/>
    </source>
</evidence>
<reference evidence="5 6" key="1">
    <citation type="submission" date="2020-06" db="EMBL/GenBank/DDBJ databases">
        <authorList>
            <person name="Li R."/>
            <person name="Bekaert M."/>
        </authorList>
    </citation>
    <scope>NUCLEOTIDE SEQUENCE [LARGE SCALE GENOMIC DNA]</scope>
    <source>
        <strain evidence="6">wild</strain>
    </source>
</reference>
<feature type="domain" description="C1q" evidence="4">
    <location>
        <begin position="224"/>
        <end position="368"/>
    </location>
</feature>
<evidence type="ECO:0000256" key="1">
    <source>
        <dbReference type="ARBA" id="ARBA00004613"/>
    </source>
</evidence>
<dbReference type="Pfam" id="PF00386">
    <property type="entry name" value="C1q"/>
    <property type="match status" value="3"/>
</dbReference>
<feature type="domain" description="C1q" evidence="4">
    <location>
        <begin position="478"/>
        <end position="571"/>
    </location>
</feature>
<evidence type="ECO:0000256" key="2">
    <source>
        <dbReference type="ARBA" id="ARBA00022525"/>
    </source>
</evidence>
<organism evidence="5 6">
    <name type="scientific">Mytilus coruscus</name>
    <name type="common">Sea mussel</name>
    <dbReference type="NCBI Taxonomy" id="42192"/>
    <lineage>
        <taxon>Eukaryota</taxon>
        <taxon>Metazoa</taxon>
        <taxon>Spiralia</taxon>
        <taxon>Lophotrochozoa</taxon>
        <taxon>Mollusca</taxon>
        <taxon>Bivalvia</taxon>
        <taxon>Autobranchia</taxon>
        <taxon>Pteriomorphia</taxon>
        <taxon>Mytilida</taxon>
        <taxon>Mytiloidea</taxon>
        <taxon>Mytilidae</taxon>
        <taxon>Mytilinae</taxon>
        <taxon>Mytilus</taxon>
    </lineage>
</organism>
<dbReference type="GO" id="GO:0005581">
    <property type="term" value="C:collagen trimer"/>
    <property type="evidence" value="ECO:0007669"/>
    <property type="project" value="UniProtKB-KW"/>
</dbReference>
<proteinExistence type="predicted"/>
<dbReference type="Proteomes" id="UP000507470">
    <property type="component" value="Unassembled WGS sequence"/>
</dbReference>
<keyword evidence="6" id="KW-1185">Reference proteome</keyword>
<dbReference type="PANTHER" id="PTHR15427:SF33">
    <property type="entry name" value="COLLAGEN IV NC1 DOMAIN-CONTAINING PROTEIN"/>
    <property type="match status" value="1"/>
</dbReference>
<protein>
    <recommendedName>
        <fullName evidence="4">C1q domain-containing protein</fullName>
    </recommendedName>
</protein>
<dbReference type="SMART" id="SM00110">
    <property type="entry name" value="C1Q"/>
    <property type="match status" value="1"/>
</dbReference>
<gene>
    <name evidence="5" type="ORF">MCOR_31227</name>
</gene>
<name>A0A6J8CNQ0_MYTCO</name>
<sequence>MTRLKFENEMLKDIIKNIMTKITYLEDKINETVHNKRVTTTNPVYVAFHANVAGKVSVHDNEVLHFQKVNTNLETAYNGNTGVFESPSRGYYVFFVHFLTYAPKTIEAVIVKNGASIQNVYAGTRATGGFGTGSNLAIVELMQGDRVWVKVHDKYHDTIDVLDGPWSDNVGDLTKRVDVHETEMTRLKSENEMLKDIIKNIMTKITYLEDKINGTVQNKRVSTTNPVYVAFHANVAGKISVHDNEDLHFQTVNTNLESAYNGSTGVFESPSRGYYVFFVHFLTFAPKTIEAVIVKNSASIQNVYAGSRARAGYGTGSNLAIVELMQRDRTIQAQIVKNGVNIQNVHTGTRATAGLCPESYLVSIDMKPGDKRMGQSHPCINDEFIHDQHHGTKSDGNDKLLERMNKLETLMMDLMNDNEMLKEKVSSLQTENEEFKNTISFLKNDNEVFKRIANGYYSDAKHGNETFHNKRITVSNRVFQSPTTGFYVFIVNFLSLQSKYIEAQIIRNGVSIQDVYAGDETHFGFGSNIAIVELEKGDRVWVKVDRGFHDTGSILDGPYCAFAGFLLYPSA</sequence>
<dbReference type="SUPFAM" id="SSF49842">
    <property type="entry name" value="TNF-like"/>
    <property type="match status" value="3"/>
</dbReference>
<feature type="coiled-coil region" evidence="3">
    <location>
        <begin position="397"/>
        <end position="445"/>
    </location>
</feature>
<evidence type="ECO:0000256" key="3">
    <source>
        <dbReference type="SAM" id="Coils"/>
    </source>
</evidence>
<dbReference type="InterPro" id="IPR008983">
    <property type="entry name" value="Tumour_necrosis_fac-like_dom"/>
</dbReference>
<evidence type="ECO:0000259" key="4">
    <source>
        <dbReference type="PROSITE" id="PS50871"/>
    </source>
</evidence>
<dbReference type="PRINTS" id="PR00007">
    <property type="entry name" value="COMPLEMNTC1Q"/>
</dbReference>